<evidence type="ECO:0000313" key="2">
    <source>
        <dbReference type="Proteomes" id="UP000628984"/>
    </source>
</evidence>
<dbReference type="AlphaFoldDB" id="A0A918IX32"/>
<dbReference type="EMBL" id="BMYQ01000008">
    <property type="protein sequence ID" value="GGW36871.1"/>
    <property type="molecule type" value="Genomic_DNA"/>
</dbReference>
<comment type="caution">
    <text evidence="1">The sequence shown here is derived from an EMBL/GenBank/DDBJ whole genome shotgun (WGS) entry which is preliminary data.</text>
</comment>
<keyword evidence="2" id="KW-1185">Reference proteome</keyword>
<organism evidence="1 2">
    <name type="scientific">Gemmobacter lanyuensis</name>
    <dbReference type="NCBI Taxonomy" id="1054497"/>
    <lineage>
        <taxon>Bacteria</taxon>
        <taxon>Pseudomonadati</taxon>
        <taxon>Pseudomonadota</taxon>
        <taxon>Alphaproteobacteria</taxon>
        <taxon>Rhodobacterales</taxon>
        <taxon>Paracoccaceae</taxon>
        <taxon>Gemmobacter</taxon>
    </lineage>
</organism>
<name>A0A918IX32_9RHOB</name>
<dbReference type="Gene3D" id="2.40.160.90">
    <property type="match status" value="1"/>
</dbReference>
<proteinExistence type="predicted"/>
<dbReference type="InterPro" id="IPR011250">
    <property type="entry name" value="OMP/PagP_B-barrel"/>
</dbReference>
<reference evidence="1" key="1">
    <citation type="journal article" date="2014" name="Int. J. Syst. Evol. Microbiol.">
        <title>Complete genome sequence of Corynebacterium casei LMG S-19264T (=DSM 44701T), isolated from a smear-ripened cheese.</title>
        <authorList>
            <consortium name="US DOE Joint Genome Institute (JGI-PGF)"/>
            <person name="Walter F."/>
            <person name="Albersmeier A."/>
            <person name="Kalinowski J."/>
            <person name="Ruckert C."/>
        </authorList>
    </citation>
    <scope>NUCLEOTIDE SEQUENCE</scope>
    <source>
        <strain evidence="1">KCTC 23714</strain>
    </source>
</reference>
<gene>
    <name evidence="1" type="ORF">GCM10011452_26760</name>
</gene>
<sequence length="318" mass="32902">MTGSDMDYRLTLAAVLLLAACGGSPFPDATGGDDGEGDGDSETVTVPESLAVNVTAARYDATSDSLRLSIAGLDSSPALVTYQRNADLDVGGYRAYSIQEDPLDRMFVALARESRDGATRAVAVADGGQFGHYFGGGSFERDGNFDRPPISAATGSGQVTYAGTYAALQNIPAAGNPDVLTPPAGTADELLPNQPRQVRGNILLNANFSDDQVNGVVYNRVVVNEGTSLPQVILAPTEIAENGTFTGSAENPEGDNVDAITGNYGGIFGGSDSSSVAGVVHLETFNDDIDLEQEHGVFVLTQCGQPGDAAICDTVEPN</sequence>
<reference evidence="1" key="2">
    <citation type="submission" date="2020-09" db="EMBL/GenBank/DDBJ databases">
        <authorList>
            <person name="Sun Q."/>
            <person name="Kim S."/>
        </authorList>
    </citation>
    <scope>NUCLEOTIDE SEQUENCE</scope>
    <source>
        <strain evidence="1">KCTC 23714</strain>
    </source>
</reference>
<dbReference type="SUPFAM" id="SSF56925">
    <property type="entry name" value="OMPA-like"/>
    <property type="match status" value="1"/>
</dbReference>
<evidence type="ECO:0000313" key="1">
    <source>
        <dbReference type="EMBL" id="GGW36871.1"/>
    </source>
</evidence>
<protein>
    <recommendedName>
        <fullName evidence="3">Thymidylate synthase</fullName>
    </recommendedName>
</protein>
<evidence type="ECO:0008006" key="3">
    <source>
        <dbReference type="Google" id="ProtNLM"/>
    </source>
</evidence>
<dbReference type="Proteomes" id="UP000628984">
    <property type="component" value="Unassembled WGS sequence"/>
</dbReference>
<accession>A0A918IX32</accession>